<reference evidence="3 4" key="1">
    <citation type="submission" date="2019-01" db="EMBL/GenBank/DDBJ databases">
        <title>Coherence of Microcystis species and biogeography revealed through population genomics.</title>
        <authorList>
            <person name="Perez-Carrascal O.M."/>
            <person name="Terrat Y."/>
            <person name="Giani A."/>
            <person name="Fortin N."/>
            <person name="Tromas N."/>
            <person name="Shapiro B.J."/>
        </authorList>
    </citation>
    <scope>NUCLEOTIDE SEQUENCE [LARGE SCALE GENOMIC DNA]</scope>
    <source>
        <strain evidence="3">Ma_MB_S_20031200_S102</strain>
    </source>
</reference>
<gene>
    <name evidence="3" type="ORF">EWV92_00940</name>
</gene>
<organism evidence="3 4">
    <name type="scientific">Microcystis aeruginosa Ma_MB_S_20031200_S102</name>
    <dbReference type="NCBI Taxonomy" id="2486254"/>
    <lineage>
        <taxon>Bacteria</taxon>
        <taxon>Bacillati</taxon>
        <taxon>Cyanobacteriota</taxon>
        <taxon>Cyanophyceae</taxon>
        <taxon>Oscillatoriophycideae</taxon>
        <taxon>Chroococcales</taxon>
        <taxon>Microcystaceae</taxon>
        <taxon>Microcystis</taxon>
    </lineage>
</organism>
<name>A0A552F7Y7_MICAE</name>
<evidence type="ECO:0000256" key="1">
    <source>
        <dbReference type="SAM" id="Coils"/>
    </source>
</evidence>
<dbReference type="Proteomes" id="UP000317708">
    <property type="component" value="Unassembled WGS sequence"/>
</dbReference>
<dbReference type="AlphaFoldDB" id="A0A552F7Y7"/>
<accession>A0A552F7Y7</accession>
<dbReference type="EMBL" id="SFBI01000012">
    <property type="protein sequence ID" value="TRU42831.1"/>
    <property type="molecule type" value="Genomic_DNA"/>
</dbReference>
<evidence type="ECO:0000313" key="4">
    <source>
        <dbReference type="Proteomes" id="UP000317708"/>
    </source>
</evidence>
<evidence type="ECO:0000256" key="2">
    <source>
        <dbReference type="SAM" id="MobiDB-lite"/>
    </source>
</evidence>
<feature type="compositionally biased region" description="Polar residues" evidence="2">
    <location>
        <begin position="1"/>
        <end position="29"/>
    </location>
</feature>
<feature type="coiled-coil region" evidence="1">
    <location>
        <begin position="179"/>
        <end position="228"/>
    </location>
</feature>
<protein>
    <submittedName>
        <fullName evidence="3">Uncharacterized protein</fullName>
    </submittedName>
</protein>
<sequence>MPEEPNQNPTSESQTSQPAKSNSEPNTSEAVPHAETTTSQSNTPNSQATENSSNSKSFSDSQTKEDKEEPTIPKSPPNRLKIDKKQPRILRIGAGTATQIQSPIGDMKPEDAKNRNIGDGGSSEENEFDYISTEWLQIRLDIVKKEIDTKNEEDNNLTDSIEYTVNELMSALGREKFTLKRVQQRYEKERKICRELRQNLEKQFQKIKKELEDREQKKRKVKEDSERTQSISANFLFKSDDSIIHTILYVATFFPDLSPNEFQSVVSSFLSGLTTERTNQKKVIEEDKTRIIETSEEQSLVDIWEKSFSQPDQYLEKCYIKVRRQEKSSLVIDFSLPYLRSELKTYFREEQPLYVAERLKKVPQLLFDNSENVADRAINLLAEAAVDYPDAYEAEWLLRVREAVENINDERLFKRLSKLIYQMQTWLDPSKSEQMITTFFDRLLLAERRYAFGIVLHLIFRHLCSSWLFNRIELSQQLLDWLKQVLDKSDQLDDNKKRENIDNVYAVLETLLWQEEKTSSYIYDLLEILKDWLPEKGISSEDYSSSNQVALFLLATYCEQTLFVLEPNDYGKWPSPYPLFTSLSQDISQDSEDSNSACSLKLNILVSWLFHSDTDTNSSKNRERNLAFGSVLTIKAIDWIGFLIGEWFAILCGQRNDSKNRSASADSSKDTPKPSEAAADNLIRQIILLSEPSEQKGLNEYWANLANAYLDEAEKCANSGEESLKQELVFRRKLVKDLRKRFQALQKETLAVK</sequence>
<feature type="compositionally biased region" description="Low complexity" evidence="2">
    <location>
        <begin position="36"/>
        <end position="61"/>
    </location>
</feature>
<feature type="compositionally biased region" description="Basic and acidic residues" evidence="2">
    <location>
        <begin position="107"/>
        <end position="116"/>
    </location>
</feature>
<evidence type="ECO:0000313" key="3">
    <source>
        <dbReference type="EMBL" id="TRU42831.1"/>
    </source>
</evidence>
<feature type="region of interest" description="Disordered" evidence="2">
    <location>
        <begin position="1"/>
        <end position="126"/>
    </location>
</feature>
<keyword evidence="1" id="KW-0175">Coiled coil</keyword>
<comment type="caution">
    <text evidence="3">The sequence shown here is derived from an EMBL/GenBank/DDBJ whole genome shotgun (WGS) entry which is preliminary data.</text>
</comment>
<proteinExistence type="predicted"/>
<feature type="compositionally biased region" description="Basic and acidic residues" evidence="2">
    <location>
        <begin position="62"/>
        <end position="71"/>
    </location>
</feature>